<dbReference type="PhylomeDB" id="T1IZM6"/>
<dbReference type="EMBL" id="JH431720">
    <property type="status" value="NOT_ANNOTATED_CDS"/>
    <property type="molecule type" value="Genomic_DNA"/>
</dbReference>
<dbReference type="SUPFAM" id="SSF51735">
    <property type="entry name" value="NAD(P)-binding Rossmann-fold domains"/>
    <property type="match status" value="1"/>
</dbReference>
<protein>
    <recommendedName>
        <fullName evidence="5">Trans-1,2-dihydrobenzene-1,2-diol dehydrogenase</fullName>
        <ecNumber evidence="4">1.1.1.179</ecNumber>
        <ecNumber evidence="3">1.3.1.20</ecNumber>
    </recommendedName>
    <alternativeName>
        <fullName evidence="8">D-xylose 1-dehydrogenase</fullName>
    </alternativeName>
    <alternativeName>
        <fullName evidence="7">D-xylose-NADP dehydrogenase</fullName>
    </alternativeName>
    <alternativeName>
        <fullName evidence="6">Dimeric dihydrodiol dehydrogenase</fullName>
    </alternativeName>
</protein>
<evidence type="ECO:0000256" key="10">
    <source>
        <dbReference type="ARBA" id="ARBA00049233"/>
    </source>
</evidence>
<name>T1IZM6_STRMM</name>
<dbReference type="SUPFAM" id="SSF55347">
    <property type="entry name" value="Glyceraldehyde-3-phosphate dehydrogenase-like, C-terminal domain"/>
    <property type="match status" value="1"/>
</dbReference>
<comment type="catalytic activity">
    <reaction evidence="9">
        <text>(1R,2R)-1,2-dihydrobenzene-1,2-diol + NADP(+) = catechol + NADPH + H(+)</text>
        <dbReference type="Rhea" id="RHEA:16729"/>
        <dbReference type="ChEBI" id="CHEBI:10702"/>
        <dbReference type="ChEBI" id="CHEBI:15378"/>
        <dbReference type="ChEBI" id="CHEBI:18135"/>
        <dbReference type="ChEBI" id="CHEBI:57783"/>
        <dbReference type="ChEBI" id="CHEBI:58349"/>
        <dbReference type="EC" id="1.3.1.20"/>
    </reaction>
</comment>
<dbReference type="EC" id="1.3.1.20" evidence="3"/>
<dbReference type="InterPro" id="IPR000683">
    <property type="entry name" value="Gfo/Idh/MocA-like_OxRdtase_N"/>
</dbReference>
<evidence type="ECO:0000256" key="2">
    <source>
        <dbReference type="ARBA" id="ARBA00023002"/>
    </source>
</evidence>
<feature type="domain" description="Gfo/Idh/MocA-like oxidoreductase N-terminal" evidence="11">
    <location>
        <begin position="68"/>
        <end position="105"/>
    </location>
</feature>
<reference evidence="14" key="1">
    <citation type="submission" date="2011-05" db="EMBL/GenBank/DDBJ databases">
        <authorList>
            <person name="Richards S.R."/>
            <person name="Qu J."/>
            <person name="Jiang H."/>
            <person name="Jhangiani S.N."/>
            <person name="Agravi P."/>
            <person name="Goodspeed R."/>
            <person name="Gross S."/>
            <person name="Mandapat C."/>
            <person name="Jackson L."/>
            <person name="Mathew T."/>
            <person name="Pu L."/>
            <person name="Thornton R."/>
            <person name="Saada N."/>
            <person name="Wilczek-Boney K.B."/>
            <person name="Lee S."/>
            <person name="Kovar C."/>
            <person name="Wu Y."/>
            <person name="Scherer S.E."/>
            <person name="Worley K.C."/>
            <person name="Muzny D.M."/>
            <person name="Gibbs R."/>
        </authorList>
    </citation>
    <scope>NUCLEOTIDE SEQUENCE</scope>
    <source>
        <strain evidence="14">Brora</strain>
    </source>
</reference>
<accession>T1IZM6</accession>
<reference evidence="13" key="2">
    <citation type="submission" date="2015-02" db="UniProtKB">
        <authorList>
            <consortium name="EnsemblMetazoa"/>
        </authorList>
    </citation>
    <scope>IDENTIFICATION</scope>
</reference>
<evidence type="ECO:0000256" key="1">
    <source>
        <dbReference type="ARBA" id="ARBA00010928"/>
    </source>
</evidence>
<keyword evidence="2" id="KW-0560">Oxidoreductase</keyword>
<dbReference type="EnsemblMetazoa" id="SMAR006705-RA">
    <property type="protein sequence ID" value="SMAR006705-PA"/>
    <property type="gene ID" value="SMAR006705"/>
</dbReference>
<evidence type="ECO:0000256" key="4">
    <source>
        <dbReference type="ARBA" id="ARBA00038984"/>
    </source>
</evidence>
<dbReference type="eggNOG" id="KOG2741">
    <property type="taxonomic scope" value="Eukaryota"/>
</dbReference>
<comment type="catalytic activity">
    <reaction evidence="10">
        <text>D-xylose + NADP(+) = D-xylono-1,5-lactone + NADPH + H(+)</text>
        <dbReference type="Rhea" id="RHEA:22000"/>
        <dbReference type="ChEBI" id="CHEBI:15378"/>
        <dbReference type="ChEBI" id="CHEBI:15867"/>
        <dbReference type="ChEBI" id="CHEBI:53455"/>
        <dbReference type="ChEBI" id="CHEBI:57783"/>
        <dbReference type="ChEBI" id="CHEBI:58349"/>
        <dbReference type="EC" id="1.1.1.179"/>
    </reaction>
</comment>
<dbReference type="Proteomes" id="UP000014500">
    <property type="component" value="Unassembled WGS sequence"/>
</dbReference>
<dbReference type="GO" id="GO:0047837">
    <property type="term" value="F:D-xylose 1-dehydrogenase (NADP+) activity"/>
    <property type="evidence" value="ECO:0007669"/>
    <property type="project" value="UniProtKB-EC"/>
</dbReference>
<evidence type="ECO:0000256" key="7">
    <source>
        <dbReference type="ARBA" id="ARBA00042988"/>
    </source>
</evidence>
<evidence type="ECO:0000256" key="3">
    <source>
        <dbReference type="ARBA" id="ARBA00038853"/>
    </source>
</evidence>
<dbReference type="EC" id="1.1.1.179" evidence="4"/>
<dbReference type="Gene3D" id="3.30.360.10">
    <property type="entry name" value="Dihydrodipicolinate Reductase, domain 2"/>
    <property type="match status" value="1"/>
</dbReference>
<dbReference type="InterPro" id="IPR050984">
    <property type="entry name" value="Gfo/Idh/MocA_domain"/>
</dbReference>
<keyword evidence="14" id="KW-1185">Reference proteome</keyword>
<evidence type="ECO:0000256" key="6">
    <source>
        <dbReference type="ARBA" id="ARBA00042926"/>
    </source>
</evidence>
<dbReference type="AlphaFoldDB" id="T1IZM6"/>
<dbReference type="HOGENOM" id="CLU_023194_7_2_1"/>
<organism evidence="13 14">
    <name type="scientific">Strigamia maritima</name>
    <name type="common">European centipede</name>
    <name type="synonym">Geophilus maritimus</name>
    <dbReference type="NCBI Taxonomy" id="126957"/>
    <lineage>
        <taxon>Eukaryota</taxon>
        <taxon>Metazoa</taxon>
        <taxon>Ecdysozoa</taxon>
        <taxon>Arthropoda</taxon>
        <taxon>Myriapoda</taxon>
        <taxon>Chilopoda</taxon>
        <taxon>Pleurostigmophora</taxon>
        <taxon>Geophilomorpha</taxon>
        <taxon>Linotaeniidae</taxon>
        <taxon>Strigamia</taxon>
    </lineage>
</organism>
<dbReference type="Pfam" id="PF22725">
    <property type="entry name" value="GFO_IDH_MocA_C3"/>
    <property type="match status" value="1"/>
</dbReference>
<evidence type="ECO:0000259" key="11">
    <source>
        <dbReference type="Pfam" id="PF01408"/>
    </source>
</evidence>
<evidence type="ECO:0000256" key="8">
    <source>
        <dbReference type="ARBA" id="ARBA00043025"/>
    </source>
</evidence>
<evidence type="ECO:0000259" key="12">
    <source>
        <dbReference type="Pfam" id="PF22725"/>
    </source>
</evidence>
<dbReference type="Pfam" id="PF01408">
    <property type="entry name" value="GFO_IDH_MocA"/>
    <property type="match status" value="2"/>
</dbReference>
<dbReference type="GO" id="GO:0000166">
    <property type="term" value="F:nucleotide binding"/>
    <property type="evidence" value="ECO:0007669"/>
    <property type="project" value="InterPro"/>
</dbReference>
<proteinExistence type="inferred from homology"/>
<comment type="similarity">
    <text evidence="1">Belongs to the Gfo/Idh/MocA family.</text>
</comment>
<evidence type="ECO:0000256" key="5">
    <source>
        <dbReference type="ARBA" id="ARBA00040603"/>
    </source>
</evidence>
<evidence type="ECO:0000256" key="9">
    <source>
        <dbReference type="ARBA" id="ARBA00047423"/>
    </source>
</evidence>
<dbReference type="Gene3D" id="3.40.50.720">
    <property type="entry name" value="NAD(P)-binding Rossmann-like Domain"/>
    <property type="match status" value="2"/>
</dbReference>
<evidence type="ECO:0000313" key="14">
    <source>
        <dbReference type="Proteomes" id="UP000014500"/>
    </source>
</evidence>
<dbReference type="PANTHER" id="PTHR22604:SF105">
    <property type="entry name" value="TRANS-1,2-DIHYDROBENZENE-1,2-DIOL DEHYDROGENASE"/>
    <property type="match status" value="1"/>
</dbReference>
<dbReference type="GO" id="GO:0047115">
    <property type="term" value="F:trans-1,2-dihydrobenzene-1,2-diol dehydrogenase activity"/>
    <property type="evidence" value="ECO:0007669"/>
    <property type="project" value="UniProtKB-EC"/>
</dbReference>
<dbReference type="STRING" id="126957.T1IZM6"/>
<feature type="domain" description="GFO/IDH/MocA-like oxidoreductase" evidence="12">
    <location>
        <begin position="115"/>
        <end position="243"/>
    </location>
</feature>
<dbReference type="InterPro" id="IPR055170">
    <property type="entry name" value="GFO_IDH_MocA-like_dom"/>
</dbReference>
<dbReference type="PANTHER" id="PTHR22604">
    <property type="entry name" value="OXIDOREDUCTASES"/>
    <property type="match status" value="1"/>
</dbReference>
<sequence length="328" mass="36772">MATRWGIVGVGKIAADFSACIQSLNPDSHKIVAVASRSLDRAQKFADEYSIPQAYGSYSELSKDSNIMLEAGRHVLCEKPMCTSVKETEELIQLAKANNRFLMEGIWSRLFPTYSHLQKLLSENIAGKPVQVYAHFGLQSFLVDRTLREGKEFSLTLDIGVYVLQICNLVFKNTKPKVLVASGSFNAAGKSELIIIISKSWCKGADDNVVMLLDYGHGRSANVTISWRCFMENSAVICCDKSYIKLLPPFHCPTQMEFNGNVIEFPLPEIDHKFNYENSAGFVYEIEEVRRCLQNGLLESSAVTLQESQDLANLLEDVRKRIGIIRKN</sequence>
<feature type="domain" description="Gfo/Idh/MocA-like oxidoreductase N-terminal" evidence="11">
    <location>
        <begin position="4"/>
        <end position="67"/>
    </location>
</feature>
<evidence type="ECO:0000313" key="13">
    <source>
        <dbReference type="EnsemblMetazoa" id="SMAR006705-PA"/>
    </source>
</evidence>
<dbReference type="InterPro" id="IPR036291">
    <property type="entry name" value="NAD(P)-bd_dom_sf"/>
</dbReference>
<dbReference type="OMA" id="WHFEADE"/>